<sequence>MSFVEQIEVNRLAVLCGIFSKEELIKFLDKIIANLDEPPYEIIEASLVFNSNMQDALHILRDYFYRRNGDDLNIHKELLHIISDKYQANEININDSIYYLDNLMKEANLDNEITSIINYLSDGLYLAEQKIYGDLETIEDEFIKFILKY</sequence>
<name>U5MUE5_CLOSA</name>
<evidence type="ECO:0000313" key="2">
    <source>
        <dbReference type="Proteomes" id="UP000017118"/>
    </source>
</evidence>
<evidence type="ECO:0000313" key="1">
    <source>
        <dbReference type="EMBL" id="AGX44225.1"/>
    </source>
</evidence>
<accession>U5MUE5</accession>
<dbReference type="AlphaFoldDB" id="U5MUE5"/>
<dbReference type="EMBL" id="CP006721">
    <property type="protein sequence ID" value="AGX44225.1"/>
    <property type="molecule type" value="Genomic_DNA"/>
</dbReference>
<dbReference type="HOGENOM" id="CLU_133633_0_0_9"/>
<dbReference type="Proteomes" id="UP000017118">
    <property type="component" value="Chromosome"/>
</dbReference>
<gene>
    <name evidence="1" type="ORF">CLSA_c32600</name>
</gene>
<protein>
    <submittedName>
        <fullName evidence="1">Uncharacterized protein</fullName>
    </submittedName>
</protein>
<proteinExistence type="predicted"/>
<dbReference type="eggNOG" id="ENOG5030A81">
    <property type="taxonomic scope" value="Bacteria"/>
</dbReference>
<dbReference type="PATRIC" id="fig|1345695.10.peg.207"/>
<dbReference type="OrthoDB" id="2733321at2"/>
<dbReference type="KEGG" id="csb:CLSA_c32600"/>
<keyword evidence="2" id="KW-1185">Reference proteome</keyword>
<dbReference type="RefSeq" id="WP_022747367.1">
    <property type="nucleotide sequence ID" value="NC_022571.1"/>
</dbReference>
<reference evidence="1 2" key="1">
    <citation type="journal article" date="2013" name="Genome Announc.">
        <title>Complete Genome Sequence of the Solvent Producer Clostridium saccharobutylicum NCP262 (DSM 13864).</title>
        <authorList>
            <person name="Poehlein A."/>
            <person name="Hartwich K."/>
            <person name="Krabben P."/>
            <person name="Ehrenreich A."/>
            <person name="Liebl W."/>
            <person name="Durre P."/>
            <person name="Gottschalk G."/>
            <person name="Daniel R."/>
        </authorList>
    </citation>
    <scope>NUCLEOTIDE SEQUENCE [LARGE SCALE GENOMIC DNA]</scope>
    <source>
        <strain evidence="1">DSM 13864</strain>
    </source>
</reference>
<dbReference type="GeneID" id="55475606"/>
<organism evidence="1 2">
    <name type="scientific">Clostridium saccharobutylicum DSM 13864</name>
    <dbReference type="NCBI Taxonomy" id="1345695"/>
    <lineage>
        <taxon>Bacteria</taxon>
        <taxon>Bacillati</taxon>
        <taxon>Bacillota</taxon>
        <taxon>Clostridia</taxon>
        <taxon>Eubacteriales</taxon>
        <taxon>Clostridiaceae</taxon>
        <taxon>Clostridium</taxon>
    </lineage>
</organism>